<dbReference type="GO" id="GO:0016020">
    <property type="term" value="C:membrane"/>
    <property type="evidence" value="ECO:0007669"/>
    <property type="project" value="TreeGrafter"/>
</dbReference>
<dbReference type="AlphaFoldDB" id="A0A9Q0Y2E0"/>
<evidence type="ECO:0000313" key="3">
    <source>
        <dbReference type="Proteomes" id="UP001142489"/>
    </source>
</evidence>
<dbReference type="OrthoDB" id="44277at2759"/>
<protein>
    <recommendedName>
        <fullName evidence="1">Phospholipid/glycerol acyltransferase domain-containing protein</fullName>
    </recommendedName>
</protein>
<dbReference type="EMBL" id="JAPFRF010000003">
    <property type="protein sequence ID" value="KAJ7338834.1"/>
    <property type="molecule type" value="Genomic_DNA"/>
</dbReference>
<dbReference type="CDD" id="cd07987">
    <property type="entry name" value="LPLAT_MGAT-like"/>
    <property type="match status" value="2"/>
</dbReference>
<accession>A0A9Q0Y2E0</accession>
<dbReference type="SMART" id="SM00563">
    <property type="entry name" value="PlsC"/>
    <property type="match status" value="2"/>
</dbReference>
<dbReference type="PANTHER" id="PTHR22753">
    <property type="entry name" value="TRANSMEMBRANE PROTEIN 68"/>
    <property type="match status" value="1"/>
</dbReference>
<reference evidence="2" key="1">
    <citation type="journal article" date="2023" name="DNA Res.">
        <title>Chromosome-level genome assembly of Phrynocephalus forsythii using third-generation DNA sequencing and Hi-C analysis.</title>
        <authorList>
            <person name="Qi Y."/>
            <person name="Zhao W."/>
            <person name="Zhao Y."/>
            <person name="Niu C."/>
            <person name="Cao S."/>
            <person name="Zhang Y."/>
        </authorList>
    </citation>
    <scope>NUCLEOTIDE SEQUENCE</scope>
    <source>
        <tissue evidence="2">Muscle</tissue>
    </source>
</reference>
<dbReference type="SUPFAM" id="SSF69593">
    <property type="entry name" value="Glycerol-3-phosphate (1)-acyltransferase"/>
    <property type="match status" value="2"/>
</dbReference>
<dbReference type="PANTHER" id="PTHR22753:SF23">
    <property type="entry name" value="TRANSMEMBRANE PROTEIN 68"/>
    <property type="match status" value="1"/>
</dbReference>
<dbReference type="GO" id="GO:0016746">
    <property type="term" value="F:acyltransferase activity"/>
    <property type="evidence" value="ECO:0007669"/>
    <property type="project" value="InterPro"/>
</dbReference>
<proteinExistence type="predicted"/>
<gene>
    <name evidence="2" type="ORF">JRQ81_012736</name>
</gene>
<sequence length="510" mass="58287">MAFLGYVIALMAYIYKKMNNVPEDIMSDSWHKLRQFLARVFIKWGKIMHDHEIIGMEHLPKGPGIVVFYHGTIDVDYVFLICNIYMQRRKMCVTVTDKWLINMPGMKPLMEVAGCIDGNKAECLEMLKKGYLLGVSPGGSRETIFSDQYYRLIWNKRTGFAQVALEAKVPIIPMFTQNIQEVFRGFGRTRKFGIPVFGSFPVKLRTYIGEPIPYDPDITAVELAEKGVGEEQFKGLLVRLQEKKFLVEACTCGMQKKINNVPEDILSNSWHKLRHSLAHYLMKLGKIINGYEIIGMEHLPEGPGIIVFYHGTINIDYVYFVCNLYLQKGRLCVSVTEKALFYIPGMKLAFDACACIRGSKAECVEVLKKGYLLGVAPGGGREAIFSDQYYRLVWGKRTGFAQVALEAKVPIIPMFTQNIQEAFRGYGRTRFMRWLYEKTRMLGIPIHGCFPVKLRTYIGEPIPYDPNTTAGELAQKTKVAIENLRDQYQKTPGNIFRAFSERFNKRAKEA</sequence>
<feature type="domain" description="Phospholipid/glycerol acyltransferase" evidence="1">
    <location>
        <begin position="304"/>
        <end position="419"/>
    </location>
</feature>
<dbReference type="Pfam" id="PF01553">
    <property type="entry name" value="Acyltransferase"/>
    <property type="match status" value="2"/>
</dbReference>
<feature type="domain" description="Phospholipid/glycerol acyltransferase" evidence="1">
    <location>
        <begin position="64"/>
        <end position="179"/>
    </location>
</feature>
<keyword evidence="3" id="KW-1185">Reference proteome</keyword>
<dbReference type="Proteomes" id="UP001142489">
    <property type="component" value="Unassembled WGS sequence"/>
</dbReference>
<evidence type="ECO:0000259" key="1">
    <source>
        <dbReference type="SMART" id="SM00563"/>
    </source>
</evidence>
<organism evidence="2 3">
    <name type="scientific">Phrynocephalus forsythii</name>
    <dbReference type="NCBI Taxonomy" id="171643"/>
    <lineage>
        <taxon>Eukaryota</taxon>
        <taxon>Metazoa</taxon>
        <taxon>Chordata</taxon>
        <taxon>Craniata</taxon>
        <taxon>Vertebrata</taxon>
        <taxon>Euteleostomi</taxon>
        <taxon>Lepidosauria</taxon>
        <taxon>Squamata</taxon>
        <taxon>Bifurcata</taxon>
        <taxon>Unidentata</taxon>
        <taxon>Episquamata</taxon>
        <taxon>Toxicofera</taxon>
        <taxon>Iguania</taxon>
        <taxon>Acrodonta</taxon>
        <taxon>Agamidae</taxon>
        <taxon>Agaminae</taxon>
        <taxon>Phrynocephalus</taxon>
    </lineage>
</organism>
<comment type="caution">
    <text evidence="2">The sequence shown here is derived from an EMBL/GenBank/DDBJ whole genome shotgun (WGS) entry which is preliminary data.</text>
</comment>
<evidence type="ECO:0000313" key="2">
    <source>
        <dbReference type="EMBL" id="KAJ7338834.1"/>
    </source>
</evidence>
<name>A0A9Q0Y2E0_9SAUR</name>
<dbReference type="InterPro" id="IPR002123">
    <property type="entry name" value="Plipid/glycerol_acylTrfase"/>
</dbReference>